<evidence type="ECO:0000313" key="8">
    <source>
        <dbReference type="EMBL" id="STX09884.1"/>
    </source>
</evidence>
<dbReference type="EC" id="2.7.8.12" evidence="8"/>
<comment type="caution">
    <text evidence="8">The sequence shown here is derived from an EMBL/GenBank/DDBJ whole genome shotgun (WGS) entry which is preliminary data.</text>
</comment>
<evidence type="ECO:0000313" key="10">
    <source>
        <dbReference type="Proteomes" id="UP000254330"/>
    </source>
</evidence>
<dbReference type="InterPro" id="IPR007554">
    <property type="entry name" value="Glycerophosphate_synth"/>
</dbReference>
<dbReference type="GO" id="GO:0047355">
    <property type="term" value="F:CDP-glycerol glycerophosphotransferase activity"/>
    <property type="evidence" value="ECO:0007669"/>
    <property type="project" value="UniProtKB-EC"/>
</dbReference>
<evidence type="ECO:0000256" key="1">
    <source>
        <dbReference type="ARBA" id="ARBA00004202"/>
    </source>
</evidence>
<feature type="domain" description="TarS C-terminal" evidence="7">
    <location>
        <begin position="149"/>
        <end position="298"/>
    </location>
</feature>
<dbReference type="SUPFAM" id="SSF53756">
    <property type="entry name" value="UDP-Glycosyltransferase/glycogen phosphorylase"/>
    <property type="match status" value="2"/>
</dbReference>
<dbReference type="InterPro" id="IPR043149">
    <property type="entry name" value="TagF_N"/>
</dbReference>
<organism evidence="8 10">
    <name type="scientific">Kurthia zopfii</name>
    <dbReference type="NCBI Taxonomy" id="1650"/>
    <lineage>
        <taxon>Bacteria</taxon>
        <taxon>Bacillati</taxon>
        <taxon>Bacillota</taxon>
        <taxon>Bacilli</taxon>
        <taxon>Bacillales</taxon>
        <taxon>Caryophanaceae</taxon>
        <taxon>Kurthia</taxon>
    </lineage>
</organism>
<evidence type="ECO:0000313" key="9">
    <source>
        <dbReference type="EMBL" id="TDR41379.1"/>
    </source>
</evidence>
<gene>
    <name evidence="8" type="primary">tagF_3</name>
    <name evidence="9" type="ORF">DFR61_10677</name>
    <name evidence="8" type="ORF">NCTC10597_01591</name>
</gene>
<dbReference type="GO" id="GO:0005886">
    <property type="term" value="C:plasma membrane"/>
    <property type="evidence" value="ECO:0007669"/>
    <property type="project" value="UniProtKB-SubCell"/>
</dbReference>
<evidence type="ECO:0000256" key="2">
    <source>
        <dbReference type="ARBA" id="ARBA00010488"/>
    </source>
</evidence>
<dbReference type="EMBL" id="UGNP01000001">
    <property type="protein sequence ID" value="STX09884.1"/>
    <property type="molecule type" value="Genomic_DNA"/>
</dbReference>
<dbReference type="InterPro" id="IPR051612">
    <property type="entry name" value="Teichoic_Acid_Biosynth"/>
</dbReference>
<evidence type="ECO:0000256" key="6">
    <source>
        <dbReference type="ARBA" id="ARBA00023136"/>
    </source>
</evidence>
<reference evidence="9 11" key="2">
    <citation type="submission" date="2019-03" db="EMBL/GenBank/DDBJ databases">
        <title>Genomic Encyclopedia of Type Strains, Phase IV (KMG-IV): sequencing the most valuable type-strain genomes for metagenomic binning, comparative biology and taxonomic classification.</title>
        <authorList>
            <person name="Goeker M."/>
        </authorList>
    </citation>
    <scope>NUCLEOTIDE SEQUENCE [LARGE SCALE GENOMIC DNA]</scope>
    <source>
        <strain evidence="9 11">DSM 20580</strain>
    </source>
</reference>
<name>A0A8B4QB25_9BACL</name>
<dbReference type="Pfam" id="PF18674">
    <property type="entry name" value="TarS_C1"/>
    <property type="match status" value="1"/>
</dbReference>
<dbReference type="Proteomes" id="UP000254330">
    <property type="component" value="Unassembled WGS sequence"/>
</dbReference>
<evidence type="ECO:0000256" key="4">
    <source>
        <dbReference type="ARBA" id="ARBA00022679"/>
    </source>
</evidence>
<dbReference type="GO" id="GO:0019350">
    <property type="term" value="P:teichoic acid biosynthetic process"/>
    <property type="evidence" value="ECO:0007669"/>
    <property type="project" value="UniProtKB-KW"/>
</dbReference>
<dbReference type="InterPro" id="IPR043148">
    <property type="entry name" value="TagF_C"/>
</dbReference>
<dbReference type="InterPro" id="IPR041038">
    <property type="entry name" value="TarS_C1"/>
</dbReference>
<keyword evidence="11" id="KW-1185">Reference proteome</keyword>
<keyword evidence="6" id="KW-0472">Membrane</keyword>
<dbReference type="Pfam" id="PF04464">
    <property type="entry name" value="Glyphos_transf"/>
    <property type="match status" value="2"/>
</dbReference>
<keyword evidence="4 8" id="KW-0808">Transferase</keyword>
<dbReference type="Gene3D" id="3.40.50.12580">
    <property type="match status" value="2"/>
</dbReference>
<comment type="similarity">
    <text evidence="2">Belongs to the CDP-glycerol glycerophosphotransferase family.</text>
</comment>
<dbReference type="OrthoDB" id="396512at2"/>
<evidence type="ECO:0000256" key="3">
    <source>
        <dbReference type="ARBA" id="ARBA00022475"/>
    </source>
</evidence>
<dbReference type="Gene3D" id="3.40.50.11820">
    <property type="match status" value="1"/>
</dbReference>
<dbReference type="PANTHER" id="PTHR37316:SF3">
    <property type="entry name" value="TEICHOIC ACID GLYCEROL-PHOSPHATE TRANSFERASE"/>
    <property type="match status" value="1"/>
</dbReference>
<evidence type="ECO:0000313" key="11">
    <source>
        <dbReference type="Proteomes" id="UP000294641"/>
    </source>
</evidence>
<dbReference type="Proteomes" id="UP000294641">
    <property type="component" value="Unassembled WGS sequence"/>
</dbReference>
<dbReference type="RefSeq" id="WP_109348953.1">
    <property type="nucleotide sequence ID" value="NZ_BJUE01000003.1"/>
</dbReference>
<protein>
    <submittedName>
        <fullName evidence="9">CDP-glycerol glycerophosphotransferase (TagB/SpsB family)</fullName>
    </submittedName>
    <submittedName>
        <fullName evidence="8">CDP-glycerol:poly(Glycerophosphate) glycerophosphotransferase</fullName>
        <ecNumber evidence="8">2.7.8.12</ecNumber>
    </submittedName>
</protein>
<evidence type="ECO:0000259" key="7">
    <source>
        <dbReference type="Pfam" id="PF18674"/>
    </source>
</evidence>
<accession>A0A8B4QB25</accession>
<dbReference type="AlphaFoldDB" id="A0A8B4QB25"/>
<comment type="subcellular location">
    <subcellularLocation>
        <location evidence="1">Cell membrane</location>
        <topology evidence="1">Peripheral membrane protein</topology>
    </subcellularLocation>
</comment>
<dbReference type="EMBL" id="SNZG01000006">
    <property type="protein sequence ID" value="TDR41379.1"/>
    <property type="molecule type" value="Genomic_DNA"/>
</dbReference>
<keyword evidence="3" id="KW-1003">Cell membrane</keyword>
<evidence type="ECO:0000256" key="5">
    <source>
        <dbReference type="ARBA" id="ARBA00022944"/>
    </source>
</evidence>
<dbReference type="PANTHER" id="PTHR37316">
    <property type="entry name" value="TEICHOIC ACID GLYCEROL-PHOSPHATE PRIMASE"/>
    <property type="match status" value="1"/>
</dbReference>
<keyword evidence="5" id="KW-0777">Teichoic acid biosynthesis</keyword>
<proteinExistence type="inferred from homology"/>
<reference evidence="8 10" key="1">
    <citation type="submission" date="2018-06" db="EMBL/GenBank/DDBJ databases">
        <authorList>
            <consortium name="Pathogen Informatics"/>
            <person name="Doyle S."/>
        </authorList>
    </citation>
    <scope>NUCLEOTIDE SEQUENCE [LARGE SCALE GENOMIC DNA]</scope>
    <source>
        <strain evidence="8 10">NCTC10597</strain>
    </source>
</reference>
<sequence length="1085" mass="128496">MFGIKQVENTFSIYINQNDDNLKYLNIILKNGDAELRIPIENATGIIEEEHFLQWINQFETTEITILLEYLTKIEEFSNTYDPEMIVELDGEKYKKQRRLIKSKQTQGEIHGIQSFEVNGTPIHPFFNEKGYFVMSFNSRPLKSMYMNRQIIRLKPTNKQMLLKSIIKVRHFELKSIRLQIQSRTTGESIFSEIQPILIKKSKAKSKDYYTFQYELEIEAMKELQELLTNISTTLDEDVWDLSFIYEQPGILDPSRVRCGMPKVIVEQLMNGQVSIKRNGIVHNLVPYFTVKGRNLSFFYNQYSPEEFDTYRKVVKQGKRKPKKGDKEIWIVGERPYKAQDNGLRFFEYLRNEHPEIDAYYIIRHDSPEYENVKPFGNVIDFRSKEHFELIVKADYICGTHHPDFLYPNRSKQFTKCLRAKKVFLQHGVLGVKNISGFYGKALNDFQTDLFITSSQIEKNIVLNDMDYEDYEVAITGLPRFERLFTDDVEVKKQILIIPTWRDWLTTTERFLESDYFKCYSDLINDPKLLELTTKGVEIVFCLHPNMQQFTDQFTVPKEITVIHQGDRLVQDLLKESALLVTDYSSVAFDFSFLHKPVIYYQFDRQRFLGRNPSHIDIDTMLPGVIADEGDKLIDAIWDSYEARFEMSDHYKQLANNFIQDRDTKSNERIFNAIQAIPKKQPVFDKLKHHQVYNAAKKKFRTNKRYFPAMKVAYKFMSKTLPPNPKMILFESGVGKQISDSPKNIYDELIKRNANYEYIWVYNGKDPIKRTDTKVVKRLSPEYYYYLAKAKYWVNNQNFPSYIKKQKSQVYIQTWHGTPLKKMQNDVDHFEGKDEGYLSRVNAAVKQWDYLISPSKYASNAFRTAFNFKKEIIESGYPRNDIFYKSDDEKQQYIDLVRSKYNLPQDKKFILYAPTFRDDDVDENNKHQFSMQLDLERLYEKFGEEYMILIRTHVIIANKLSIPPEYRDFVVNVSKYHDIQHLYLLADLCMTDYSSVMFDFAHTKRPLLFFTYDLDHYQNNLRGFYMDFQEEAPGPLLRTNDDLIDAIENLDDLKVEYSSKYDAFYEKYCSLEDGHAAERIVDRFF</sequence>